<dbReference type="InterPro" id="IPR036322">
    <property type="entry name" value="WD40_repeat_dom_sf"/>
</dbReference>
<dbReference type="PROSITE" id="PS50082">
    <property type="entry name" value="WD_REPEATS_2"/>
    <property type="match status" value="7"/>
</dbReference>
<comment type="caution">
    <text evidence="7">The sequence shown here is derived from an EMBL/GenBank/DDBJ whole genome shotgun (WGS) entry which is preliminary data.</text>
</comment>
<dbReference type="InterPro" id="IPR056154">
    <property type="entry name" value="Beta-prop_IFT140_1st"/>
</dbReference>
<dbReference type="GO" id="GO:0031124">
    <property type="term" value="P:mRNA 3'-end processing"/>
    <property type="evidence" value="ECO:0007669"/>
    <property type="project" value="InterPro"/>
</dbReference>
<evidence type="ECO:0000256" key="1">
    <source>
        <dbReference type="ARBA" id="ARBA00022574"/>
    </source>
</evidence>
<evidence type="ECO:0000256" key="2">
    <source>
        <dbReference type="ARBA" id="ARBA00022737"/>
    </source>
</evidence>
<sequence length="429" mass="48332">MPATSHDDSVYRPNIDARRLRKAFLRRTIDYAGGLVMHSQIRQQFHAPSRRPSRALPYVQPDIEFLVNVMPPTATPDQPAISATSRFVHTSMNKYRTYVNVVRWTPEGRRLITGSASGEFTLWNGLTFNFETILQAHESSIRSMRWSRTGTYLLSGDNLGAVKYWQANMNNLKTIATHKDAVRGISFSPSDAKFATCSDDKTVKVWSFHTGQCEQTMLGHGWDVKCVDWHGYKGMVASGSKDSLVKLWDPRMGKGITTLHGHKSTVHALQWNRNGNWLLSGSRDQTIKLWDMRVMRECANFKGHPKEVCSVAWHPIQESLFASGGSDGSLHYWLTTSPTMPISTVPTAHDANIWALDWHPLGHVLCTGSNDYATRFWTRERPGEAEFAPVRELLVPNPTTGEVDERLVAAAALERDRERERKEEGVGVG</sequence>
<evidence type="ECO:0000313" key="8">
    <source>
        <dbReference type="Proteomes" id="UP000193411"/>
    </source>
</evidence>
<dbReference type="Gene3D" id="2.130.10.10">
    <property type="entry name" value="YVTN repeat-like/Quinoprotein amine dehydrogenase"/>
    <property type="match status" value="3"/>
</dbReference>
<dbReference type="PROSITE" id="PS00678">
    <property type="entry name" value="WD_REPEATS_1"/>
    <property type="match status" value="1"/>
</dbReference>
<feature type="repeat" description="WD" evidence="5">
    <location>
        <begin position="217"/>
        <end position="258"/>
    </location>
</feature>
<dbReference type="SMART" id="SM00320">
    <property type="entry name" value="WD40"/>
    <property type="match status" value="7"/>
</dbReference>
<keyword evidence="8" id="KW-1185">Reference proteome</keyword>
<dbReference type="InterPro" id="IPR015943">
    <property type="entry name" value="WD40/YVTN_repeat-like_dom_sf"/>
</dbReference>
<evidence type="ECO:0000313" key="7">
    <source>
        <dbReference type="EMBL" id="ORZ39806.1"/>
    </source>
</evidence>
<dbReference type="PANTHER" id="PTHR22836">
    <property type="entry name" value="WD40 REPEAT PROTEIN"/>
    <property type="match status" value="1"/>
</dbReference>
<dbReference type="InterPro" id="IPR020472">
    <property type="entry name" value="WD40_PAC1"/>
</dbReference>
<dbReference type="InterPro" id="IPR019775">
    <property type="entry name" value="WD40_repeat_CS"/>
</dbReference>
<evidence type="ECO:0000256" key="4">
    <source>
        <dbReference type="ARBA" id="ARBA00026154"/>
    </source>
</evidence>
<dbReference type="PANTHER" id="PTHR22836:SF0">
    <property type="entry name" value="PRE-MRNA 3' END PROCESSING PROTEIN WDR33"/>
    <property type="match status" value="1"/>
</dbReference>
<dbReference type="PRINTS" id="PR00320">
    <property type="entry name" value="GPROTEINBRPT"/>
</dbReference>
<accession>A0A1Y2HYX1</accession>
<keyword evidence="1 5" id="KW-0853">WD repeat</keyword>
<dbReference type="EMBL" id="MCFL01000004">
    <property type="protein sequence ID" value="ORZ39806.1"/>
    <property type="molecule type" value="Genomic_DNA"/>
</dbReference>
<feature type="repeat" description="WD" evidence="5">
    <location>
        <begin position="346"/>
        <end position="377"/>
    </location>
</feature>
<dbReference type="SUPFAM" id="SSF50978">
    <property type="entry name" value="WD40 repeat-like"/>
    <property type="match status" value="1"/>
</dbReference>
<protein>
    <recommendedName>
        <fullName evidence="4">Polyadenylation factor subunit 2</fullName>
    </recommendedName>
</protein>
<feature type="domain" description="IFT140 first beta-propeller" evidence="6">
    <location>
        <begin position="94"/>
        <end position="169"/>
    </location>
</feature>
<feature type="repeat" description="WD" evidence="5">
    <location>
        <begin position="259"/>
        <end position="293"/>
    </location>
</feature>
<name>A0A1Y2HYX1_9FUNG</name>
<keyword evidence="2" id="KW-0677">Repeat</keyword>
<dbReference type="STRING" id="765915.A0A1Y2HYX1"/>
<feature type="repeat" description="WD" evidence="5">
    <location>
        <begin position="175"/>
        <end position="216"/>
    </location>
</feature>
<dbReference type="Pfam" id="PF23383">
    <property type="entry name" value="Beta-prop_IFT140_1st"/>
    <property type="match status" value="1"/>
</dbReference>
<dbReference type="CDD" id="cd00200">
    <property type="entry name" value="WD40"/>
    <property type="match status" value="1"/>
</dbReference>
<gene>
    <name evidence="7" type="ORF">BCR44DRAFT_1386528</name>
</gene>
<dbReference type="Pfam" id="PF00400">
    <property type="entry name" value="WD40"/>
    <property type="match status" value="5"/>
</dbReference>
<dbReference type="AlphaFoldDB" id="A0A1Y2HYX1"/>
<evidence type="ECO:0000256" key="3">
    <source>
        <dbReference type="ARBA" id="ARBA00025498"/>
    </source>
</evidence>
<feature type="repeat" description="WD" evidence="5">
    <location>
        <begin position="92"/>
        <end position="124"/>
    </location>
</feature>
<feature type="repeat" description="WD" evidence="5">
    <location>
        <begin position="301"/>
        <end position="333"/>
    </location>
</feature>
<proteinExistence type="predicted"/>
<dbReference type="PROSITE" id="PS50294">
    <property type="entry name" value="WD_REPEATS_REGION"/>
    <property type="match status" value="6"/>
</dbReference>
<dbReference type="GO" id="GO:0005847">
    <property type="term" value="C:mRNA cleavage and polyadenylation specificity factor complex"/>
    <property type="evidence" value="ECO:0007669"/>
    <property type="project" value="TreeGrafter"/>
</dbReference>
<evidence type="ECO:0000259" key="6">
    <source>
        <dbReference type="Pfam" id="PF23383"/>
    </source>
</evidence>
<reference evidence="7 8" key="1">
    <citation type="submission" date="2016-07" db="EMBL/GenBank/DDBJ databases">
        <title>Pervasive Adenine N6-methylation of Active Genes in Fungi.</title>
        <authorList>
            <consortium name="DOE Joint Genome Institute"/>
            <person name="Mondo S.J."/>
            <person name="Dannebaum R.O."/>
            <person name="Kuo R.C."/>
            <person name="Labutti K."/>
            <person name="Haridas S."/>
            <person name="Kuo A."/>
            <person name="Salamov A."/>
            <person name="Ahrendt S.R."/>
            <person name="Lipzen A."/>
            <person name="Sullivan W."/>
            <person name="Andreopoulos W.B."/>
            <person name="Clum A."/>
            <person name="Lindquist E."/>
            <person name="Daum C."/>
            <person name="Ramamoorthy G.K."/>
            <person name="Gryganskyi A."/>
            <person name="Culley D."/>
            <person name="Magnuson J.K."/>
            <person name="James T.Y."/>
            <person name="O'Malley M.A."/>
            <person name="Stajich J.E."/>
            <person name="Spatafora J.W."/>
            <person name="Visel A."/>
            <person name="Grigoriev I.V."/>
        </authorList>
    </citation>
    <scope>NUCLEOTIDE SEQUENCE [LARGE SCALE GENOMIC DNA]</scope>
    <source>
        <strain evidence="7 8">PL171</strain>
    </source>
</reference>
<comment type="function">
    <text evidence="3">Required for 3'-end cleavage and polyadenylation of pre-mRNAs. Also involved in chromosome segregation where it has a role in chromosome attachment to the mitotic spindle.</text>
</comment>
<dbReference type="OrthoDB" id="16717at2759"/>
<dbReference type="InterPro" id="IPR001680">
    <property type="entry name" value="WD40_rpt"/>
</dbReference>
<feature type="repeat" description="WD" evidence="5">
    <location>
        <begin position="134"/>
        <end position="175"/>
    </location>
</feature>
<dbReference type="Proteomes" id="UP000193411">
    <property type="component" value="Unassembled WGS sequence"/>
</dbReference>
<organism evidence="7 8">
    <name type="scientific">Catenaria anguillulae PL171</name>
    <dbReference type="NCBI Taxonomy" id="765915"/>
    <lineage>
        <taxon>Eukaryota</taxon>
        <taxon>Fungi</taxon>
        <taxon>Fungi incertae sedis</taxon>
        <taxon>Blastocladiomycota</taxon>
        <taxon>Blastocladiomycetes</taxon>
        <taxon>Blastocladiales</taxon>
        <taxon>Catenariaceae</taxon>
        <taxon>Catenaria</taxon>
    </lineage>
</organism>
<evidence type="ECO:0000256" key="5">
    <source>
        <dbReference type="PROSITE-ProRule" id="PRU00221"/>
    </source>
</evidence>
<dbReference type="InterPro" id="IPR045245">
    <property type="entry name" value="Pfs2-like"/>
</dbReference>